<sequence length="148" mass="17066">MHVITGEIRKEPFVKQGQNGTLYIVELSESYKDREGNRQYTNYKFFFNAKSEGMNNWYREAFQQGKIISVSCDQLRIDSSEYNGQIYNTLTSAGFANLQFSQRGGQQQAPQQSQGGWGQPQQPQQQQPRQQAPQNNEPPMDFDDDIPF</sequence>
<gene>
    <name evidence="2" type="ORF">GJL01_02</name>
</gene>
<evidence type="ECO:0000313" key="3">
    <source>
        <dbReference type="Proteomes" id="UP000222061"/>
    </source>
</evidence>
<protein>
    <submittedName>
        <fullName evidence="2">Putative single-stranded DNA-binding protein</fullName>
    </submittedName>
</protein>
<dbReference type="SUPFAM" id="SSF50249">
    <property type="entry name" value="Nucleic acid-binding proteins"/>
    <property type="match status" value="1"/>
</dbReference>
<keyword evidence="2" id="KW-0238">DNA-binding</keyword>
<dbReference type="Proteomes" id="UP000222061">
    <property type="component" value="Genome"/>
</dbReference>
<name>A0A1V0DYZ6_9CAUD</name>
<dbReference type="EMBL" id="KY657202">
    <property type="protein sequence ID" value="ARB06627.1"/>
    <property type="molecule type" value="Genomic_DNA"/>
</dbReference>
<dbReference type="InterPro" id="IPR012340">
    <property type="entry name" value="NA-bd_OB-fold"/>
</dbReference>
<evidence type="ECO:0000313" key="2">
    <source>
        <dbReference type="EMBL" id="ARB06627.1"/>
    </source>
</evidence>
<organism evidence="2 3">
    <name type="scientific">Salmonella phage GJL01</name>
    <dbReference type="NCBI Taxonomy" id="1965464"/>
    <lineage>
        <taxon>Viruses</taxon>
        <taxon>Duplodnaviria</taxon>
        <taxon>Heunggongvirae</taxon>
        <taxon>Uroviricota</taxon>
        <taxon>Caudoviricetes</taxon>
        <taxon>Drexlerviridae</taxon>
        <taxon>Tempevirinae</taxon>
        <taxon>Tlsvirus</taxon>
        <taxon>Tlsvirus YSP2</taxon>
    </lineage>
</organism>
<accession>A0A1V0DYZ6</accession>
<feature type="compositionally biased region" description="Low complexity" evidence="1">
    <location>
        <begin position="101"/>
        <end position="134"/>
    </location>
</feature>
<proteinExistence type="predicted"/>
<dbReference type="GO" id="GO:0003677">
    <property type="term" value="F:DNA binding"/>
    <property type="evidence" value="ECO:0007669"/>
    <property type="project" value="UniProtKB-KW"/>
</dbReference>
<feature type="region of interest" description="Disordered" evidence="1">
    <location>
        <begin position="101"/>
        <end position="148"/>
    </location>
</feature>
<reference evidence="3" key="1">
    <citation type="submission" date="2017-02" db="EMBL/GenBank/DDBJ databases">
        <authorList>
            <person name="Ge J."/>
            <person name="Han W."/>
            <person name="Gu J."/>
        </authorList>
    </citation>
    <scope>NUCLEOTIDE SEQUENCE [LARGE SCALE GENOMIC DNA]</scope>
</reference>
<evidence type="ECO:0000256" key="1">
    <source>
        <dbReference type="SAM" id="MobiDB-lite"/>
    </source>
</evidence>